<accession>A0A226D2F0</accession>
<sequence length="277" mass="31609">MTNFVQLFQCSVCESFFEDYARATTHLALRHAEACKKALCFSREKNNRGRSSSLIEPCTFQHPEIAIKKIIPKQKRAEENNLNGFKRLKSVATVESQSSSLRKNVVEEGSALSNMKREIKLDSLKASEIEAIIKGVFVPQEKNNRHVAVTITTDLHRDKVTNNLTAFKEHGSKRFAVQQGKGNNKESQVISKIASQKLKNVNVKKSESSPKLFPCFACSLQFVTYTRSLDHFKRSHQKGNKQCYCPKCHNTFANRNSLRKHMRRKHNMTPKITVPRS</sequence>
<evidence type="ECO:0000259" key="2">
    <source>
        <dbReference type="PROSITE" id="PS50157"/>
    </source>
</evidence>
<evidence type="ECO:0000256" key="1">
    <source>
        <dbReference type="PROSITE-ProRule" id="PRU00042"/>
    </source>
</evidence>
<dbReference type="EMBL" id="LNIX01000042">
    <property type="protein sequence ID" value="OXA38897.1"/>
    <property type="molecule type" value="Genomic_DNA"/>
</dbReference>
<organism evidence="3 4">
    <name type="scientific">Folsomia candida</name>
    <name type="common">Springtail</name>
    <dbReference type="NCBI Taxonomy" id="158441"/>
    <lineage>
        <taxon>Eukaryota</taxon>
        <taxon>Metazoa</taxon>
        <taxon>Ecdysozoa</taxon>
        <taxon>Arthropoda</taxon>
        <taxon>Hexapoda</taxon>
        <taxon>Collembola</taxon>
        <taxon>Entomobryomorpha</taxon>
        <taxon>Isotomoidea</taxon>
        <taxon>Isotomidae</taxon>
        <taxon>Proisotominae</taxon>
        <taxon>Folsomia</taxon>
    </lineage>
</organism>
<dbReference type="AlphaFoldDB" id="A0A226D2F0"/>
<name>A0A226D2F0_FOLCA</name>
<dbReference type="Proteomes" id="UP000198287">
    <property type="component" value="Unassembled WGS sequence"/>
</dbReference>
<keyword evidence="1" id="KW-0862">Zinc</keyword>
<protein>
    <submittedName>
        <fullName evidence="3">Protein krueppel</fullName>
    </submittedName>
</protein>
<dbReference type="SMART" id="SM00355">
    <property type="entry name" value="ZnF_C2H2"/>
    <property type="match status" value="3"/>
</dbReference>
<evidence type="ECO:0000313" key="3">
    <source>
        <dbReference type="EMBL" id="OXA38897.1"/>
    </source>
</evidence>
<dbReference type="PROSITE" id="PS00028">
    <property type="entry name" value="ZINC_FINGER_C2H2_1"/>
    <property type="match status" value="2"/>
</dbReference>
<evidence type="ECO:0000313" key="4">
    <source>
        <dbReference type="Proteomes" id="UP000198287"/>
    </source>
</evidence>
<reference evidence="3 4" key="1">
    <citation type="submission" date="2015-12" db="EMBL/GenBank/DDBJ databases">
        <title>The genome of Folsomia candida.</title>
        <authorList>
            <person name="Faddeeva A."/>
            <person name="Derks M.F."/>
            <person name="Anvar Y."/>
            <person name="Smit S."/>
            <person name="Van Straalen N."/>
            <person name="Roelofs D."/>
        </authorList>
    </citation>
    <scope>NUCLEOTIDE SEQUENCE [LARGE SCALE GENOMIC DNA]</scope>
    <source>
        <strain evidence="3 4">VU population</strain>
        <tissue evidence="3">Whole body</tissue>
    </source>
</reference>
<dbReference type="GO" id="GO:0008270">
    <property type="term" value="F:zinc ion binding"/>
    <property type="evidence" value="ECO:0007669"/>
    <property type="project" value="UniProtKB-KW"/>
</dbReference>
<feature type="domain" description="C2H2-type" evidence="2">
    <location>
        <begin position="243"/>
        <end position="271"/>
    </location>
</feature>
<keyword evidence="1" id="KW-0863">Zinc-finger</keyword>
<proteinExistence type="predicted"/>
<keyword evidence="1" id="KW-0479">Metal-binding</keyword>
<dbReference type="Gene3D" id="3.30.160.60">
    <property type="entry name" value="Classic Zinc Finger"/>
    <property type="match status" value="1"/>
</dbReference>
<gene>
    <name evidence="3" type="ORF">Fcan01_26301</name>
</gene>
<keyword evidence="4" id="KW-1185">Reference proteome</keyword>
<comment type="caution">
    <text evidence="3">The sequence shown here is derived from an EMBL/GenBank/DDBJ whole genome shotgun (WGS) entry which is preliminary data.</text>
</comment>
<dbReference type="PROSITE" id="PS50157">
    <property type="entry name" value="ZINC_FINGER_C2H2_2"/>
    <property type="match status" value="1"/>
</dbReference>
<dbReference type="InterPro" id="IPR013087">
    <property type="entry name" value="Znf_C2H2_type"/>
</dbReference>